<protein>
    <submittedName>
        <fullName evidence="4">NUC188 domain-containing protein</fullName>
    </submittedName>
</protein>
<dbReference type="Proteomes" id="UP000278143">
    <property type="component" value="Unassembled WGS sequence"/>
</dbReference>
<dbReference type="SUPFAM" id="SSF103025">
    <property type="entry name" value="Folate-binding domain"/>
    <property type="match status" value="1"/>
</dbReference>
<evidence type="ECO:0000313" key="4">
    <source>
        <dbReference type="EMBL" id="RKP26987.1"/>
    </source>
</evidence>
<gene>
    <name evidence="4" type="ORF">SYNPS1DRAFT_27344</name>
</gene>
<evidence type="ECO:0000256" key="1">
    <source>
        <dbReference type="SAM" id="MobiDB-lite"/>
    </source>
</evidence>
<accession>A0A4P9Z364</accession>
<dbReference type="GO" id="GO:0000172">
    <property type="term" value="C:ribonuclease MRP complex"/>
    <property type="evidence" value="ECO:0007669"/>
    <property type="project" value="InterPro"/>
</dbReference>
<dbReference type="EMBL" id="KZ989293">
    <property type="protein sequence ID" value="RKP26987.1"/>
    <property type="molecule type" value="Genomic_DNA"/>
</dbReference>
<dbReference type="AlphaFoldDB" id="A0A4P9Z364"/>
<name>A0A4P9Z364_9FUNG</name>
<dbReference type="Pfam" id="PF22770">
    <property type="entry name" value="POP1_C"/>
    <property type="match status" value="1"/>
</dbReference>
<dbReference type="InterPro" id="IPR012590">
    <property type="entry name" value="POPLD_dom"/>
</dbReference>
<sequence length="633" mass="69016">MEDGADRRGGGGGGNDRGSQASKRFGEGSHGKAAGQKKHKKRHGECGSVVPACSCGSIPVVAAYNAMQARMTPTTAAAAGGGEGSSERAMTVENFAEARAFEIHTMQNAMRKAIFITGARQCTCLIHEYNAYPQRVIAPVMVLWRPLPPAMTSTTGDDDSATRQVWLWIHPAAFDQVEQLFVQLKSQDGIAHLPQLSHLVVRDLRAELLAFDFVGPRTHDYIARVLDVCEDDGVPATTLWRTLAPLRTTQSLPPGVAIALTVHDPRLRFPHLATSAATHASDEAALASALVQWPENVAHTTLWEADTRQSLHDGMLPEKALHHRRSTPVHSYAGLLADGSCSLQMLVPGQPLAPTPSDARMPILLIHRGGGQLPGPETQVGRELVNGWRLVMPKGWGNAFWKAFVFAGIRVGGLEEQRTMHLEAGLACFPYDYPGTLAYEQWSRREAAMAQERHEKRPPAKRPNYAKLRVDHPFNPPFSTLTTHGATDATATSSLPCYILPRHTMKQCLTAAMQESADATALGDTSTSVPLVRIRLTMLNRGIIHRNAIIYGFDMAELTKHLPASVTTTPIRWQQLGASLDIDGSLFCARYADRILGYVTTGQLVFSQGKGSAIGSCSAQRLLSHWIELRRIN</sequence>
<dbReference type="OrthoDB" id="442863at2759"/>
<evidence type="ECO:0000259" key="2">
    <source>
        <dbReference type="Pfam" id="PF08170"/>
    </source>
</evidence>
<proteinExistence type="predicted"/>
<organism evidence="4 5">
    <name type="scientific">Syncephalis pseudoplumigaleata</name>
    <dbReference type="NCBI Taxonomy" id="1712513"/>
    <lineage>
        <taxon>Eukaryota</taxon>
        <taxon>Fungi</taxon>
        <taxon>Fungi incertae sedis</taxon>
        <taxon>Zoopagomycota</taxon>
        <taxon>Zoopagomycotina</taxon>
        <taxon>Zoopagomycetes</taxon>
        <taxon>Zoopagales</taxon>
        <taxon>Piptocephalidaceae</taxon>
        <taxon>Syncephalis</taxon>
    </lineage>
</organism>
<dbReference type="PANTHER" id="PTHR22731">
    <property type="entry name" value="RIBONUCLEASES P/MRP PROTEIN SUBUNIT POP1"/>
    <property type="match status" value="1"/>
</dbReference>
<dbReference type="Pfam" id="PF08170">
    <property type="entry name" value="POPLD"/>
    <property type="match status" value="1"/>
</dbReference>
<reference evidence="5" key="1">
    <citation type="journal article" date="2018" name="Nat. Microbiol.">
        <title>Leveraging single-cell genomics to expand the fungal tree of life.</title>
        <authorList>
            <person name="Ahrendt S.R."/>
            <person name="Quandt C.A."/>
            <person name="Ciobanu D."/>
            <person name="Clum A."/>
            <person name="Salamov A."/>
            <person name="Andreopoulos B."/>
            <person name="Cheng J.F."/>
            <person name="Woyke T."/>
            <person name="Pelin A."/>
            <person name="Henrissat B."/>
            <person name="Reynolds N.K."/>
            <person name="Benny G.L."/>
            <person name="Smith M.E."/>
            <person name="James T.Y."/>
            <person name="Grigoriev I.V."/>
        </authorList>
    </citation>
    <scope>NUCLEOTIDE SEQUENCE [LARGE SCALE GENOMIC DNA]</scope>
    <source>
        <strain evidence="5">Benny S71-1</strain>
    </source>
</reference>
<dbReference type="PANTHER" id="PTHR22731:SF3">
    <property type="entry name" value="RIBONUCLEASES P_MRP PROTEIN SUBUNIT POP1"/>
    <property type="match status" value="1"/>
</dbReference>
<dbReference type="InterPro" id="IPR055079">
    <property type="entry name" value="POP1_C"/>
</dbReference>
<feature type="domain" description="POPLD" evidence="2">
    <location>
        <begin position="387"/>
        <end position="477"/>
    </location>
</feature>
<dbReference type="GO" id="GO:0001682">
    <property type="term" value="P:tRNA 5'-leader removal"/>
    <property type="evidence" value="ECO:0007669"/>
    <property type="project" value="InterPro"/>
</dbReference>
<evidence type="ECO:0000313" key="5">
    <source>
        <dbReference type="Proteomes" id="UP000278143"/>
    </source>
</evidence>
<dbReference type="InterPro" id="IPR039182">
    <property type="entry name" value="Pop1"/>
</dbReference>
<feature type="domain" description="POP1 C-terminal" evidence="3">
    <location>
        <begin position="593"/>
        <end position="624"/>
    </location>
</feature>
<dbReference type="GO" id="GO:0005655">
    <property type="term" value="C:nucleolar ribonuclease P complex"/>
    <property type="evidence" value="ECO:0007669"/>
    <property type="project" value="InterPro"/>
</dbReference>
<feature type="region of interest" description="Disordered" evidence="1">
    <location>
        <begin position="1"/>
        <end position="43"/>
    </location>
</feature>
<evidence type="ECO:0000259" key="3">
    <source>
        <dbReference type="Pfam" id="PF22770"/>
    </source>
</evidence>
<keyword evidence="5" id="KW-1185">Reference proteome</keyword>